<gene>
    <name evidence="11" type="ORF">CFR71_11765</name>
</gene>
<evidence type="ECO:0000256" key="5">
    <source>
        <dbReference type="ARBA" id="ARBA00023065"/>
    </source>
</evidence>
<keyword evidence="9" id="KW-0407">Ion channel</keyword>
<protein>
    <submittedName>
        <fullName evidence="11">Chloride channel protein</fullName>
    </submittedName>
</protein>
<evidence type="ECO:0000256" key="9">
    <source>
        <dbReference type="ARBA" id="ARBA00023303"/>
    </source>
</evidence>
<evidence type="ECO:0000256" key="3">
    <source>
        <dbReference type="ARBA" id="ARBA00022692"/>
    </source>
</evidence>
<keyword evidence="2" id="KW-0813">Transport</keyword>
<keyword evidence="5" id="KW-0406">Ion transport</keyword>
<feature type="transmembrane region" description="Helical" evidence="10">
    <location>
        <begin position="324"/>
        <end position="343"/>
    </location>
</feature>
<dbReference type="PANTHER" id="PTHR43427:SF6">
    <property type="entry name" value="CHLORIDE CHANNEL PROTEIN CLC-E"/>
    <property type="match status" value="1"/>
</dbReference>
<keyword evidence="8" id="KW-0868">Chloride</keyword>
<dbReference type="PRINTS" id="PR00762">
    <property type="entry name" value="CLCHANNEL"/>
</dbReference>
<organism evidence="11 12">
    <name type="scientific">Novacetimonas pomaceti</name>
    <dbReference type="NCBI Taxonomy" id="2021998"/>
    <lineage>
        <taxon>Bacteria</taxon>
        <taxon>Pseudomonadati</taxon>
        <taxon>Pseudomonadota</taxon>
        <taxon>Alphaproteobacteria</taxon>
        <taxon>Acetobacterales</taxon>
        <taxon>Acetobacteraceae</taxon>
        <taxon>Novacetimonas</taxon>
    </lineage>
</organism>
<dbReference type="Pfam" id="PF00654">
    <property type="entry name" value="Voltage_CLC"/>
    <property type="match status" value="1"/>
</dbReference>
<keyword evidence="4 10" id="KW-1133">Transmembrane helix</keyword>
<keyword evidence="7" id="KW-0869">Chloride channel</keyword>
<dbReference type="SUPFAM" id="SSF81340">
    <property type="entry name" value="Clc chloride channel"/>
    <property type="match status" value="1"/>
</dbReference>
<evidence type="ECO:0000256" key="2">
    <source>
        <dbReference type="ARBA" id="ARBA00022448"/>
    </source>
</evidence>
<evidence type="ECO:0000256" key="8">
    <source>
        <dbReference type="ARBA" id="ARBA00023214"/>
    </source>
</evidence>
<evidence type="ECO:0000256" key="6">
    <source>
        <dbReference type="ARBA" id="ARBA00023136"/>
    </source>
</evidence>
<keyword evidence="3 10" id="KW-0812">Transmembrane</keyword>
<dbReference type="InterPro" id="IPR014743">
    <property type="entry name" value="Cl-channel_core"/>
</dbReference>
<evidence type="ECO:0000256" key="4">
    <source>
        <dbReference type="ARBA" id="ARBA00022989"/>
    </source>
</evidence>
<dbReference type="Proteomes" id="UP000247609">
    <property type="component" value="Unassembled WGS sequence"/>
</dbReference>
<evidence type="ECO:0000313" key="11">
    <source>
        <dbReference type="EMBL" id="PYD74986.1"/>
    </source>
</evidence>
<dbReference type="EMBL" id="NOXG01000017">
    <property type="protein sequence ID" value="PYD74986.1"/>
    <property type="molecule type" value="Genomic_DNA"/>
</dbReference>
<dbReference type="Gene3D" id="1.10.3080.10">
    <property type="entry name" value="Clc chloride channel"/>
    <property type="match status" value="1"/>
</dbReference>
<accession>A0A318Q5Y7</accession>
<feature type="transmembrane region" description="Helical" evidence="10">
    <location>
        <begin position="255"/>
        <end position="274"/>
    </location>
</feature>
<evidence type="ECO:0000256" key="1">
    <source>
        <dbReference type="ARBA" id="ARBA00004141"/>
    </source>
</evidence>
<evidence type="ECO:0000256" key="7">
    <source>
        <dbReference type="ARBA" id="ARBA00023173"/>
    </source>
</evidence>
<feature type="transmembrane region" description="Helical" evidence="10">
    <location>
        <begin position="215"/>
        <end position="235"/>
    </location>
</feature>
<sequence>MFLAVVLTGIMSGLGGMMLACLLHDVQHMAYGYGQAGGPHDFLHGVMAAPPWRRVAALFTCGLVAGFGWWRLQRTGVRLVSVNAAVGRGDAPGRVMPARATFIHVMLQIVTVGLGSPLGREVAPRELGAMLATRGARLLGLAAGDARIIVACGAGAGLAAVYNVPLGGTLFILEVLLKAFSPRAALSALAASGIAALVPWWALGNARQYDIGPMALTPALMAWAVCAGPLIGVGAHLVRTLGTAAQNRAASGAARIWWCVPVFTGLGVLACMFPQLPGNGRGPMQLAVAGSVGVALAAELLGLKILVIMGALRAGAAGGLLTPSLTMGALLSTMLAAGWNAVLFPVHADAAALVGGVAFLGTFMSMPMTALALGIEFTRVGHDMWFPMCLAMALAVATGRTCARLTRLPAPLAHPSAPGSVSARS</sequence>
<reference evidence="11 12" key="1">
    <citation type="submission" date="2017-07" db="EMBL/GenBank/DDBJ databases">
        <title>A draft genome sequence of Komagataeibacter sp. T5K1.</title>
        <authorList>
            <person name="Skraban J."/>
            <person name="Cleenwerck I."/>
            <person name="Vandamme P."/>
            <person name="Trcek J."/>
        </authorList>
    </citation>
    <scope>NUCLEOTIDE SEQUENCE [LARGE SCALE GENOMIC DNA]</scope>
    <source>
        <strain evidence="11 12">T5K1</strain>
    </source>
</reference>
<feature type="transmembrane region" description="Helical" evidence="10">
    <location>
        <begin position="350"/>
        <end position="373"/>
    </location>
</feature>
<dbReference type="AlphaFoldDB" id="A0A318Q5Y7"/>
<name>A0A318Q5Y7_9PROT</name>
<proteinExistence type="predicted"/>
<feature type="transmembrane region" description="Helical" evidence="10">
    <location>
        <begin position="184"/>
        <end position="203"/>
    </location>
</feature>
<keyword evidence="6 10" id="KW-0472">Membrane</keyword>
<feature type="transmembrane region" description="Helical" evidence="10">
    <location>
        <begin position="56"/>
        <end position="72"/>
    </location>
</feature>
<dbReference type="GO" id="GO:0005254">
    <property type="term" value="F:chloride channel activity"/>
    <property type="evidence" value="ECO:0007669"/>
    <property type="project" value="UniProtKB-KW"/>
</dbReference>
<dbReference type="PANTHER" id="PTHR43427">
    <property type="entry name" value="CHLORIDE CHANNEL PROTEIN CLC-E"/>
    <property type="match status" value="1"/>
</dbReference>
<evidence type="ECO:0000256" key="10">
    <source>
        <dbReference type="SAM" id="Phobius"/>
    </source>
</evidence>
<comment type="subcellular location">
    <subcellularLocation>
        <location evidence="1">Membrane</location>
        <topology evidence="1">Multi-pass membrane protein</topology>
    </subcellularLocation>
</comment>
<evidence type="ECO:0000313" key="12">
    <source>
        <dbReference type="Proteomes" id="UP000247609"/>
    </source>
</evidence>
<comment type="caution">
    <text evidence="11">The sequence shown here is derived from an EMBL/GenBank/DDBJ whole genome shotgun (WGS) entry which is preliminary data.</text>
</comment>
<dbReference type="GO" id="GO:0034707">
    <property type="term" value="C:chloride channel complex"/>
    <property type="evidence" value="ECO:0007669"/>
    <property type="project" value="UniProtKB-KW"/>
</dbReference>
<feature type="transmembrane region" description="Helical" evidence="10">
    <location>
        <begin position="286"/>
        <end position="312"/>
    </location>
</feature>
<dbReference type="InterPro" id="IPR001807">
    <property type="entry name" value="ClC"/>
</dbReference>
<dbReference type="InterPro" id="IPR050368">
    <property type="entry name" value="ClC-type_chloride_channel"/>
</dbReference>